<dbReference type="Gene3D" id="1.20.1250.20">
    <property type="entry name" value="MFS general substrate transporter like domains"/>
    <property type="match status" value="1"/>
</dbReference>
<gene>
    <name evidence="7" type="ORF">CCHLO57077_00009786</name>
</gene>
<evidence type="ECO:0000256" key="1">
    <source>
        <dbReference type="ARBA" id="ARBA00004141"/>
    </source>
</evidence>
<dbReference type="PANTHER" id="PTHR43791">
    <property type="entry name" value="PERMEASE-RELATED"/>
    <property type="match status" value="1"/>
</dbReference>
<comment type="caution">
    <text evidence="7">The sequence shown here is derived from an EMBL/GenBank/DDBJ whole genome shotgun (WGS) entry which is preliminary data.</text>
</comment>
<keyword evidence="5 6" id="KW-0472">Membrane</keyword>
<keyword evidence="4 6" id="KW-1133">Transmembrane helix</keyword>
<dbReference type="PROSITE" id="PS51257">
    <property type="entry name" value="PROKAR_LIPOPROTEIN"/>
    <property type="match status" value="1"/>
</dbReference>
<dbReference type="InterPro" id="IPR036259">
    <property type="entry name" value="MFS_trans_sf"/>
</dbReference>
<dbReference type="GO" id="GO:0016020">
    <property type="term" value="C:membrane"/>
    <property type="evidence" value="ECO:0007669"/>
    <property type="project" value="UniProtKB-SubCell"/>
</dbReference>
<name>A0AA35LYQ1_9HYPO</name>
<keyword evidence="8" id="KW-1185">Reference proteome</keyword>
<feature type="transmembrane region" description="Helical" evidence="6">
    <location>
        <begin position="207"/>
        <end position="227"/>
    </location>
</feature>
<feature type="transmembrane region" description="Helical" evidence="6">
    <location>
        <begin position="247"/>
        <end position="270"/>
    </location>
</feature>
<evidence type="ECO:0000256" key="3">
    <source>
        <dbReference type="ARBA" id="ARBA00022692"/>
    </source>
</evidence>
<feature type="transmembrane region" description="Helical" evidence="6">
    <location>
        <begin position="147"/>
        <end position="170"/>
    </location>
</feature>
<accession>A0AA35LYQ1</accession>
<evidence type="ECO:0000256" key="4">
    <source>
        <dbReference type="ARBA" id="ARBA00022989"/>
    </source>
</evidence>
<dbReference type="EMBL" id="CABFNP030000789">
    <property type="protein sequence ID" value="CAI6086697.1"/>
    <property type="molecule type" value="Genomic_DNA"/>
</dbReference>
<dbReference type="AlphaFoldDB" id="A0AA35LYQ1"/>
<feature type="transmembrane region" description="Helical" evidence="6">
    <location>
        <begin position="308"/>
        <end position="333"/>
    </location>
</feature>
<protein>
    <submittedName>
        <fullName evidence="7">Uncharacterized protein</fullName>
    </submittedName>
</protein>
<feature type="transmembrane region" description="Helical" evidence="6">
    <location>
        <begin position="35"/>
        <end position="57"/>
    </location>
</feature>
<evidence type="ECO:0000313" key="8">
    <source>
        <dbReference type="Proteomes" id="UP001160390"/>
    </source>
</evidence>
<evidence type="ECO:0000313" key="7">
    <source>
        <dbReference type="EMBL" id="CAI6086697.1"/>
    </source>
</evidence>
<evidence type="ECO:0000256" key="2">
    <source>
        <dbReference type="ARBA" id="ARBA00022448"/>
    </source>
</evidence>
<dbReference type="SUPFAM" id="SSF103473">
    <property type="entry name" value="MFS general substrate transporter"/>
    <property type="match status" value="1"/>
</dbReference>
<proteinExistence type="predicted"/>
<keyword evidence="3 6" id="KW-0812">Transmembrane</keyword>
<reference evidence="7" key="1">
    <citation type="submission" date="2023-01" db="EMBL/GenBank/DDBJ databases">
        <authorList>
            <person name="Piombo E."/>
        </authorList>
    </citation>
    <scope>NUCLEOTIDE SEQUENCE</scope>
</reference>
<feature type="transmembrane region" description="Helical" evidence="6">
    <location>
        <begin position="182"/>
        <end position="200"/>
    </location>
</feature>
<sequence>MSRLPISRTVGWTVITWGIVAGCLAAPGNFSGFTTVRFLLGFTEGGVSPAFVIITFLPFRVARWVTCNGLAQIIGALIMYGIGLAGNTAISNWRVMFLVCGGPGTAWFLNARERSIAAQRLAEERISKEQTKFKFSQIKEALLDRRVWLFVIGAFCNTLASPVIKVRVLIQISYITISHDNILMTTYSQFGTLVINGFGWSKLNTMLVSLPAGVLQIIMIWIVVVGIRYPPLVGNICLLVLPMDARWGIVGCTWMATVLSPTTVVFLSLIASNFKGNTKKSVTSNSYFILYAAAAIAGPQLWTNAPRYIEGVITDIVAIGACIVVFTLFGLSVGWENKRRDKNDHRTA</sequence>
<organism evidence="7 8">
    <name type="scientific">Clonostachys chloroleuca</name>
    <dbReference type="NCBI Taxonomy" id="1926264"/>
    <lineage>
        <taxon>Eukaryota</taxon>
        <taxon>Fungi</taxon>
        <taxon>Dikarya</taxon>
        <taxon>Ascomycota</taxon>
        <taxon>Pezizomycotina</taxon>
        <taxon>Sordariomycetes</taxon>
        <taxon>Hypocreomycetidae</taxon>
        <taxon>Hypocreales</taxon>
        <taxon>Bionectriaceae</taxon>
        <taxon>Clonostachys</taxon>
    </lineage>
</organism>
<dbReference type="GO" id="GO:0022857">
    <property type="term" value="F:transmembrane transporter activity"/>
    <property type="evidence" value="ECO:0007669"/>
    <property type="project" value="TreeGrafter"/>
</dbReference>
<comment type="subcellular location">
    <subcellularLocation>
        <location evidence="1">Membrane</location>
        <topology evidence="1">Multi-pass membrane protein</topology>
    </subcellularLocation>
</comment>
<evidence type="ECO:0000256" key="5">
    <source>
        <dbReference type="ARBA" id="ARBA00023136"/>
    </source>
</evidence>
<keyword evidence="2" id="KW-0813">Transport</keyword>
<feature type="transmembrane region" description="Helical" evidence="6">
    <location>
        <begin position="69"/>
        <end position="87"/>
    </location>
</feature>
<evidence type="ECO:0000256" key="6">
    <source>
        <dbReference type="SAM" id="Phobius"/>
    </source>
</evidence>
<dbReference type="PANTHER" id="PTHR43791:SF103">
    <property type="entry name" value="MAJOR FACILITATOR SUPERFAMILY (MFS) PROFILE DOMAIN-CONTAINING PROTEIN-RELATED"/>
    <property type="match status" value="1"/>
</dbReference>
<feature type="transmembrane region" description="Helical" evidence="6">
    <location>
        <begin position="282"/>
        <end position="302"/>
    </location>
</feature>
<dbReference type="Proteomes" id="UP001160390">
    <property type="component" value="Unassembled WGS sequence"/>
</dbReference>